<dbReference type="Gene3D" id="3.30.1120.80">
    <property type="match status" value="1"/>
</dbReference>
<evidence type="ECO:0000256" key="1">
    <source>
        <dbReference type="ARBA" id="ARBA00004651"/>
    </source>
</evidence>
<feature type="transmembrane region" description="Helical" evidence="6">
    <location>
        <begin position="25"/>
        <end position="47"/>
    </location>
</feature>
<evidence type="ECO:0000256" key="3">
    <source>
        <dbReference type="ARBA" id="ARBA00022692"/>
    </source>
</evidence>
<feature type="transmembrane region" description="Helical" evidence="6">
    <location>
        <begin position="192"/>
        <end position="209"/>
    </location>
</feature>
<dbReference type="RefSeq" id="WP_285607114.1">
    <property type="nucleotide sequence ID" value="NZ_BSDC01000001.1"/>
</dbReference>
<reference evidence="8" key="1">
    <citation type="journal article" date="2023" name="Antonie Van Leeuwenhoek">
        <title>Mesoterricola silvestris gen. nov., sp. nov., Mesoterricola sediminis sp. nov., Geothrix oryzae sp. nov., Geothrix edaphica sp. nov., Geothrix rubra sp. nov., and Geothrix limicola sp. nov., six novel members of Acidobacteriota isolated from soils.</title>
        <authorList>
            <person name="Itoh H."/>
            <person name="Sugisawa Y."/>
            <person name="Mise K."/>
            <person name="Xu Z."/>
            <person name="Kuniyasu M."/>
            <person name="Ushijima N."/>
            <person name="Kawano K."/>
            <person name="Kobayashi E."/>
            <person name="Shiratori Y."/>
            <person name="Masuda Y."/>
            <person name="Senoo K."/>
        </authorList>
    </citation>
    <scope>NUCLEOTIDE SEQUENCE</scope>
    <source>
        <strain evidence="8">Red802</strain>
    </source>
</reference>
<dbReference type="EMBL" id="BSDC01000001">
    <property type="protein sequence ID" value="GLH66656.1"/>
    <property type="molecule type" value="Genomic_DNA"/>
</dbReference>
<feature type="domain" description="Sulfatase N-terminal" evidence="7">
    <location>
        <begin position="293"/>
        <end position="563"/>
    </location>
</feature>
<dbReference type="PANTHER" id="PTHR47371">
    <property type="entry name" value="LIPOTEICHOIC ACID SYNTHASE"/>
    <property type="match status" value="1"/>
</dbReference>
<evidence type="ECO:0000259" key="7">
    <source>
        <dbReference type="Pfam" id="PF00884"/>
    </source>
</evidence>
<feature type="transmembrane region" description="Helical" evidence="6">
    <location>
        <begin position="153"/>
        <end position="171"/>
    </location>
</feature>
<dbReference type="Proteomes" id="UP001165044">
    <property type="component" value="Unassembled WGS sequence"/>
</dbReference>
<keyword evidence="4 6" id="KW-1133">Transmembrane helix</keyword>
<dbReference type="CDD" id="cd16015">
    <property type="entry name" value="LTA_synthase"/>
    <property type="match status" value="1"/>
</dbReference>
<evidence type="ECO:0000256" key="5">
    <source>
        <dbReference type="ARBA" id="ARBA00023136"/>
    </source>
</evidence>
<dbReference type="InterPro" id="IPR017850">
    <property type="entry name" value="Alkaline_phosphatase_core_sf"/>
</dbReference>
<feature type="transmembrane region" description="Helical" evidence="6">
    <location>
        <begin position="98"/>
        <end position="124"/>
    </location>
</feature>
<protein>
    <submittedName>
        <fullName evidence="8">Sulfatase</fullName>
    </submittedName>
</protein>
<gene>
    <name evidence="8" type="ORF">GETHED_10200</name>
</gene>
<accession>A0ABQ5PX70</accession>
<proteinExistence type="predicted"/>
<comment type="caution">
    <text evidence="8">The sequence shown here is derived from an EMBL/GenBank/DDBJ whole genome shotgun (WGS) entry which is preliminary data.</text>
</comment>
<dbReference type="SUPFAM" id="SSF53649">
    <property type="entry name" value="Alkaline phosphatase-like"/>
    <property type="match status" value="1"/>
</dbReference>
<evidence type="ECO:0000256" key="6">
    <source>
        <dbReference type="SAM" id="Phobius"/>
    </source>
</evidence>
<dbReference type="InterPro" id="IPR000917">
    <property type="entry name" value="Sulfatase_N"/>
</dbReference>
<dbReference type="Gene3D" id="3.40.720.10">
    <property type="entry name" value="Alkaline Phosphatase, subunit A"/>
    <property type="match status" value="1"/>
</dbReference>
<dbReference type="InterPro" id="IPR050448">
    <property type="entry name" value="OpgB/LTA_synthase_biosynth"/>
</dbReference>
<keyword evidence="2" id="KW-1003">Cell membrane</keyword>
<dbReference type="Pfam" id="PF00884">
    <property type="entry name" value="Sulfatase"/>
    <property type="match status" value="1"/>
</dbReference>
<organism evidence="8 9">
    <name type="scientific">Geothrix edaphica</name>
    <dbReference type="NCBI Taxonomy" id="2927976"/>
    <lineage>
        <taxon>Bacteria</taxon>
        <taxon>Pseudomonadati</taxon>
        <taxon>Acidobacteriota</taxon>
        <taxon>Holophagae</taxon>
        <taxon>Holophagales</taxon>
        <taxon>Holophagaceae</taxon>
        <taxon>Geothrix</taxon>
    </lineage>
</organism>
<comment type="subcellular location">
    <subcellularLocation>
        <location evidence="1">Cell membrane</location>
        <topology evidence="1">Multi-pass membrane protein</topology>
    </subcellularLocation>
</comment>
<evidence type="ECO:0000256" key="4">
    <source>
        <dbReference type="ARBA" id="ARBA00022989"/>
    </source>
</evidence>
<keyword evidence="5 6" id="KW-0472">Membrane</keyword>
<feature type="transmembrane region" description="Helical" evidence="6">
    <location>
        <begin position="59"/>
        <end position="86"/>
    </location>
</feature>
<name>A0ABQ5PX70_9BACT</name>
<evidence type="ECO:0000313" key="8">
    <source>
        <dbReference type="EMBL" id="GLH66656.1"/>
    </source>
</evidence>
<keyword evidence="9" id="KW-1185">Reference proteome</keyword>
<dbReference type="PANTHER" id="PTHR47371:SF3">
    <property type="entry name" value="PHOSPHOGLYCEROL TRANSFERASE I"/>
    <property type="match status" value="1"/>
</dbReference>
<evidence type="ECO:0000256" key="2">
    <source>
        <dbReference type="ARBA" id="ARBA00022475"/>
    </source>
</evidence>
<evidence type="ECO:0000313" key="9">
    <source>
        <dbReference type="Proteomes" id="UP001165044"/>
    </source>
</evidence>
<sequence>MDHSLNSDQPPAPTLQGLADRYRPLVLLAAGYLGLGLVLRLTLWSIFGREAHVPASSMLWVLPAGLISDAVQALYFLLPLALYGWLRPPRPSGRRAWGAVLPTLVTFLYAVGGLFLVACEYFFFEEFNARFNLVSVNYLMYPTEVAGDIWSEYPVVKILLVCALVAGFAAWKLRAQWVKAMSTPLSFKARSLAMAVYGAALAVAILWIPTNLFGFSLNRVTNELAANGPSSFFRALRTSEIDYHAYYPTRPPAENLKRLEAQLASGDGRFTRLPEGRLDRQFPARPEGLGKLNVILISSESFGAEFSRLYGSARDWTPEFDHFAQQGLWFRHAYATGTRTVRGLEAISTSMPPVPTEAVLRRPGHESMATLGAVLRGHGYQTAFLYGGYGYFDNMNEFFQSNGYEVLDRTNLKTKPRFENIWGVSDEDLFDMALSCADERAAKGAPFFLHIMNTSNHKPYTFRPGLESIGVKASGGGRESGVRYADFAQGRFLRDAERHPWFRNTLFIVIADHGARVYGRQEIPLKTYEIPLMFYAPGRLAPRRSDGLMSQIDLAPTLMGLLGLPYTAPWFGQDVLRTPESGRVMLFNHNDHVALMKDGVLTILGLHGTRVSKRYDAEKDAYLPQPEGASHDDLAIAYYQTAYELFKAKKYN</sequence>
<keyword evidence="3 6" id="KW-0812">Transmembrane</keyword>